<dbReference type="Proteomes" id="UP001410795">
    <property type="component" value="Unassembled WGS sequence"/>
</dbReference>
<organism evidence="3 4">
    <name type="scientific">Microbacterium marinilacus</name>
    <dbReference type="NCBI Taxonomy" id="415209"/>
    <lineage>
        <taxon>Bacteria</taxon>
        <taxon>Bacillati</taxon>
        <taxon>Actinomycetota</taxon>
        <taxon>Actinomycetes</taxon>
        <taxon>Micrococcales</taxon>
        <taxon>Microbacteriaceae</taxon>
        <taxon>Microbacterium</taxon>
    </lineage>
</organism>
<evidence type="ECO:0000313" key="3">
    <source>
        <dbReference type="EMBL" id="GAA3669641.1"/>
    </source>
</evidence>
<reference evidence="4" key="1">
    <citation type="journal article" date="2019" name="Int. J. Syst. Evol. Microbiol.">
        <title>The Global Catalogue of Microorganisms (GCM) 10K type strain sequencing project: providing services to taxonomists for standard genome sequencing and annotation.</title>
        <authorList>
            <consortium name="The Broad Institute Genomics Platform"/>
            <consortium name="The Broad Institute Genome Sequencing Center for Infectious Disease"/>
            <person name="Wu L."/>
            <person name="Ma J."/>
        </authorList>
    </citation>
    <scope>NUCLEOTIDE SEQUENCE [LARGE SCALE GENOMIC DNA]</scope>
    <source>
        <strain evidence="4">JCM 16546</strain>
    </source>
</reference>
<evidence type="ECO:0000256" key="1">
    <source>
        <dbReference type="ARBA" id="ARBA00004725"/>
    </source>
</evidence>
<keyword evidence="2" id="KW-0665">Pyrimidine biosynthesis</keyword>
<dbReference type="PANTHER" id="PTHR19278:SF9">
    <property type="entry name" value="URIDINE 5'-MONOPHOSPHATE SYNTHASE"/>
    <property type="match status" value="1"/>
</dbReference>
<gene>
    <name evidence="3" type="ORF">GCM10022202_34670</name>
</gene>
<proteinExistence type="predicted"/>
<dbReference type="Gene3D" id="3.40.50.2020">
    <property type="match status" value="1"/>
</dbReference>
<dbReference type="CDD" id="cd06223">
    <property type="entry name" value="PRTases_typeI"/>
    <property type="match status" value="1"/>
</dbReference>
<sequence>MGAHVDDLLTALLRRDTDVFQDLPQRRRELSRDLIAASLFTDRHGEPGAADGLWFEPALFMTRPTVLRRLVGVLGLLIPTGIDRLVGTEPGSLAIVSGLALETGLPFVALREIDGAWHAHGELHPGERVMVIEDVTNTGARLLSAARALTGSGATVVEARSVIDNDRGARDALAAAGVVFEPLFDLQDLLAQHENGGAR</sequence>
<dbReference type="SUPFAM" id="SSF53271">
    <property type="entry name" value="PRTase-like"/>
    <property type="match status" value="1"/>
</dbReference>
<dbReference type="InterPro" id="IPR029057">
    <property type="entry name" value="PRTase-like"/>
</dbReference>
<accession>A0ABP7BWI4</accession>
<evidence type="ECO:0000256" key="2">
    <source>
        <dbReference type="ARBA" id="ARBA00022975"/>
    </source>
</evidence>
<protein>
    <recommendedName>
        <fullName evidence="5">Orotate phosphoribosyltransferase</fullName>
    </recommendedName>
</protein>
<dbReference type="InterPro" id="IPR000836">
    <property type="entry name" value="PRTase_dom"/>
</dbReference>
<evidence type="ECO:0000313" key="4">
    <source>
        <dbReference type="Proteomes" id="UP001410795"/>
    </source>
</evidence>
<evidence type="ECO:0008006" key="5">
    <source>
        <dbReference type="Google" id="ProtNLM"/>
    </source>
</evidence>
<dbReference type="PANTHER" id="PTHR19278">
    <property type="entry name" value="OROTATE PHOSPHORIBOSYLTRANSFERASE"/>
    <property type="match status" value="1"/>
</dbReference>
<dbReference type="EMBL" id="BAAAYV010000025">
    <property type="protein sequence ID" value="GAA3669641.1"/>
    <property type="molecule type" value="Genomic_DNA"/>
</dbReference>
<comment type="caution">
    <text evidence="3">The sequence shown here is derived from an EMBL/GenBank/DDBJ whole genome shotgun (WGS) entry which is preliminary data.</text>
</comment>
<name>A0ABP7BWI4_9MICO</name>
<comment type="pathway">
    <text evidence="1">Pyrimidine metabolism; UMP biosynthesis via de novo pathway.</text>
</comment>
<keyword evidence="4" id="KW-1185">Reference proteome</keyword>